<sequence length="32" mass="3817">MLKFGIIRIIKLVSTSEQIFELYMLSLKLKFL</sequence>
<dbReference type="EMBL" id="MN739747">
    <property type="protein sequence ID" value="QHT24636.1"/>
    <property type="molecule type" value="Genomic_DNA"/>
</dbReference>
<name>A0A6C0E636_9ZZZZ</name>
<dbReference type="AlphaFoldDB" id="A0A6C0E636"/>
<protein>
    <submittedName>
        <fullName evidence="1">Uncharacterized protein</fullName>
    </submittedName>
</protein>
<proteinExistence type="predicted"/>
<evidence type="ECO:0000313" key="1">
    <source>
        <dbReference type="EMBL" id="QHT24636.1"/>
    </source>
</evidence>
<reference evidence="1" key="1">
    <citation type="journal article" date="2020" name="Nature">
        <title>Giant virus diversity and host interactions through global metagenomics.</title>
        <authorList>
            <person name="Schulz F."/>
            <person name="Roux S."/>
            <person name="Paez-Espino D."/>
            <person name="Jungbluth S."/>
            <person name="Walsh D.A."/>
            <person name="Denef V.J."/>
            <person name="McMahon K.D."/>
            <person name="Konstantinidis K.T."/>
            <person name="Eloe-Fadrosh E.A."/>
            <person name="Kyrpides N.C."/>
            <person name="Woyke T."/>
        </authorList>
    </citation>
    <scope>NUCLEOTIDE SEQUENCE</scope>
    <source>
        <strain evidence="1">GVMAG-M-3300023179-150</strain>
    </source>
</reference>
<organism evidence="1">
    <name type="scientific">viral metagenome</name>
    <dbReference type="NCBI Taxonomy" id="1070528"/>
    <lineage>
        <taxon>unclassified sequences</taxon>
        <taxon>metagenomes</taxon>
        <taxon>organismal metagenomes</taxon>
    </lineage>
</organism>
<accession>A0A6C0E636</accession>